<protein>
    <submittedName>
        <fullName evidence="1">Uncharacterized protein</fullName>
    </submittedName>
</protein>
<sequence>MNAHEISDDEFDDGRDDRSVTLDHDPGFGLEEVIDLTEEADLSLTEDDYLADADIRRLLGNWRENQSTSKTSYDPHRTVTDGIWVNGILYEKGHSVKLRKKGRYLRIRSVIQYTSGEIFFQGWNMIKTSKHKECYMPKEQRWKPELVWITNENDAEISIFDVERFVTIHLTNYCDITRDPHQGRLCRLKETLDKRGGSIQYISHHEADEGFRWNPVELRRLWRGGTRPFGEADQFTVKFCQPVTDLTGPDDETARLRRRRWYTFGDGFCGAGGVSCGANQAGLEIKWAFDASHRATESYRLNFDNAECELGRIDHFLTNDEDFQRVDVSHGSPPCQTFSPAHTKEGRHDDENSACIFSCSDLIRAAKPRVHTMEETSGLLFGRYKETLSRVILDFLEMGYSVRWGLLYSVNYGVPQARKRLVIIASGPGELLPQFPEPTHGPRELGLKPYTTINQTIAHIPTRAPDHDTQAAYPEPKAPYDGNRQAKTITCGGGEDYHPSGRRRFTNRELACLQTFPLEFRFGRIEVRKQIGNAVPPVLARALYAEIIRSLRQTDEIEMRQIGQEEGEF</sequence>
<comment type="caution">
    <text evidence="1">The sequence shown here is derived from an EMBL/GenBank/DDBJ whole genome shotgun (WGS) entry which is preliminary data.</text>
</comment>
<organism evidence="1 2">
    <name type="scientific">Aspergillus melleus</name>
    <dbReference type="NCBI Taxonomy" id="138277"/>
    <lineage>
        <taxon>Eukaryota</taxon>
        <taxon>Fungi</taxon>
        <taxon>Dikarya</taxon>
        <taxon>Ascomycota</taxon>
        <taxon>Pezizomycotina</taxon>
        <taxon>Eurotiomycetes</taxon>
        <taxon>Eurotiomycetidae</taxon>
        <taxon>Eurotiales</taxon>
        <taxon>Aspergillaceae</taxon>
        <taxon>Aspergillus</taxon>
        <taxon>Aspergillus subgen. Circumdati</taxon>
    </lineage>
</organism>
<accession>A0ACC3BGH6</accession>
<evidence type="ECO:0000313" key="1">
    <source>
        <dbReference type="EMBL" id="KAK1149805.1"/>
    </source>
</evidence>
<name>A0ACC3BGH6_9EURO</name>
<keyword evidence="2" id="KW-1185">Reference proteome</keyword>
<reference evidence="1 2" key="1">
    <citation type="journal article" date="2023" name="ACS Omega">
        <title>Identification of the Neoaspergillic Acid Biosynthesis Gene Cluster by Establishing an In Vitro CRISPR-Ribonucleoprotein Genetic System in Aspergillus melleus.</title>
        <authorList>
            <person name="Yuan B."/>
            <person name="Grau M.F."/>
            <person name="Murata R.M."/>
            <person name="Torok T."/>
            <person name="Venkateswaran K."/>
            <person name="Stajich J.E."/>
            <person name="Wang C.C.C."/>
        </authorList>
    </citation>
    <scope>NUCLEOTIDE SEQUENCE [LARGE SCALE GENOMIC DNA]</scope>
    <source>
        <strain evidence="1 2">IMV 1140</strain>
    </source>
</reference>
<evidence type="ECO:0000313" key="2">
    <source>
        <dbReference type="Proteomes" id="UP001177260"/>
    </source>
</evidence>
<gene>
    <name evidence="1" type="ORF">N8T08_003356</name>
</gene>
<dbReference type="Proteomes" id="UP001177260">
    <property type="component" value="Unassembled WGS sequence"/>
</dbReference>
<dbReference type="EMBL" id="JAOPJF010000002">
    <property type="protein sequence ID" value="KAK1149805.1"/>
    <property type="molecule type" value="Genomic_DNA"/>
</dbReference>
<proteinExistence type="predicted"/>